<dbReference type="RefSeq" id="XP_018280307.1">
    <property type="nucleotide sequence ID" value="XM_018427143.1"/>
</dbReference>
<sequence length="329" mass="36820">MRCVPLATVGAEARQLILNSLLGALRAPRTSTSSAPHIRPFTTTLVVGRGLAPRQRPVLEAFCKYLEGRDLSGFSHRSAVFMDFMQQASPEIQKLGVYVRAPSDLFYLYADELSVRCPDFWNMRRTPVTRQQPKRKNVAHPQLQVDRDILKAYLAFLRAFDWRRPVSRAILRLEFTQSLPPGPMVNPPPRHTLTRQLTRVKGAVSFWKNFERIHCHVLESVPQWAHLHNTRSLHIVDMQGIVRRLGPAEQKKLGGYVGVIGGEGLPEGFLKSRTKTVAQGEDPRGSVEGGAEPQRRGRETRSKPREGAGTGLVSGREVEEIVASPTQGQ</sequence>
<accession>A0A0J0XRR1</accession>
<keyword evidence="3" id="KW-1185">Reference proteome</keyword>
<evidence type="ECO:0000313" key="3">
    <source>
        <dbReference type="Proteomes" id="UP000053611"/>
    </source>
</evidence>
<proteinExistence type="predicted"/>
<dbReference type="Proteomes" id="UP000053611">
    <property type="component" value="Unassembled WGS sequence"/>
</dbReference>
<reference evidence="2 3" key="1">
    <citation type="submission" date="2015-03" db="EMBL/GenBank/DDBJ databases">
        <title>Genomics and transcriptomics of the oil-accumulating basidiomycete yeast T. oleaginosus allow insights into substrate utilization and the diverse evolutionary trajectories of mating systems in fungi.</title>
        <authorList>
            <consortium name="DOE Joint Genome Institute"/>
            <person name="Kourist R."/>
            <person name="Kracht O."/>
            <person name="Bracharz F."/>
            <person name="Lipzen A."/>
            <person name="Nolan M."/>
            <person name="Ohm R."/>
            <person name="Grigoriev I."/>
            <person name="Sun S."/>
            <person name="Heitman J."/>
            <person name="Bruck T."/>
            <person name="Nowrousian M."/>
        </authorList>
    </citation>
    <scope>NUCLEOTIDE SEQUENCE [LARGE SCALE GENOMIC DNA]</scope>
    <source>
        <strain evidence="2 3">IBC0246</strain>
    </source>
</reference>
<evidence type="ECO:0000313" key="2">
    <source>
        <dbReference type="EMBL" id="KLT43816.1"/>
    </source>
</evidence>
<organism evidence="2 3">
    <name type="scientific">Cutaneotrichosporon oleaginosum</name>
    <dbReference type="NCBI Taxonomy" id="879819"/>
    <lineage>
        <taxon>Eukaryota</taxon>
        <taxon>Fungi</taxon>
        <taxon>Dikarya</taxon>
        <taxon>Basidiomycota</taxon>
        <taxon>Agaricomycotina</taxon>
        <taxon>Tremellomycetes</taxon>
        <taxon>Trichosporonales</taxon>
        <taxon>Trichosporonaceae</taxon>
        <taxon>Cutaneotrichosporon</taxon>
    </lineage>
</organism>
<dbReference type="AlphaFoldDB" id="A0A0J0XRR1"/>
<gene>
    <name evidence="2" type="ORF">CC85DRAFT_39724</name>
</gene>
<protein>
    <submittedName>
        <fullName evidence="2">Uncharacterized protein</fullName>
    </submittedName>
</protein>
<name>A0A0J0XRR1_9TREE</name>
<dbReference type="EMBL" id="KQ087191">
    <property type="protein sequence ID" value="KLT43816.1"/>
    <property type="molecule type" value="Genomic_DNA"/>
</dbReference>
<feature type="compositionally biased region" description="Basic and acidic residues" evidence="1">
    <location>
        <begin position="293"/>
        <end position="306"/>
    </location>
</feature>
<evidence type="ECO:0000256" key="1">
    <source>
        <dbReference type="SAM" id="MobiDB-lite"/>
    </source>
</evidence>
<dbReference type="GeneID" id="28987746"/>
<feature type="region of interest" description="Disordered" evidence="1">
    <location>
        <begin position="275"/>
        <end position="329"/>
    </location>
</feature>